<dbReference type="EMBL" id="JBHUEK010000034">
    <property type="protein sequence ID" value="MFD1781443.1"/>
    <property type="molecule type" value="Genomic_DNA"/>
</dbReference>
<keyword evidence="2" id="KW-1185">Reference proteome</keyword>
<dbReference type="Proteomes" id="UP001597227">
    <property type="component" value="Unassembled WGS sequence"/>
</dbReference>
<comment type="caution">
    <text evidence="1">The sequence shown here is derived from an EMBL/GenBank/DDBJ whole genome shotgun (WGS) entry which is preliminary data.</text>
</comment>
<proteinExistence type="predicted"/>
<reference evidence="2" key="1">
    <citation type="journal article" date="2019" name="Int. J. Syst. Evol. Microbiol.">
        <title>The Global Catalogue of Microorganisms (GCM) 10K type strain sequencing project: providing services to taxonomists for standard genome sequencing and annotation.</title>
        <authorList>
            <consortium name="The Broad Institute Genomics Platform"/>
            <consortium name="The Broad Institute Genome Sequencing Center for Infectious Disease"/>
            <person name="Wu L."/>
            <person name="Ma J."/>
        </authorList>
    </citation>
    <scope>NUCLEOTIDE SEQUENCE [LARGE SCALE GENOMIC DNA]</scope>
    <source>
        <strain evidence="2">CCUG 15531</strain>
    </source>
</reference>
<evidence type="ECO:0000313" key="2">
    <source>
        <dbReference type="Proteomes" id="UP001597227"/>
    </source>
</evidence>
<dbReference type="SUPFAM" id="SSF48208">
    <property type="entry name" value="Six-hairpin glycosidases"/>
    <property type="match status" value="1"/>
</dbReference>
<organism evidence="1 2">
    <name type="scientific">Fredinandcohnia salidurans</name>
    <dbReference type="NCBI Taxonomy" id="2595041"/>
    <lineage>
        <taxon>Bacteria</taxon>
        <taxon>Bacillati</taxon>
        <taxon>Bacillota</taxon>
        <taxon>Bacilli</taxon>
        <taxon>Bacillales</taxon>
        <taxon>Bacillaceae</taxon>
        <taxon>Fredinandcohnia</taxon>
    </lineage>
</organism>
<gene>
    <name evidence="1" type="ORF">ACFSFW_22615</name>
</gene>
<accession>A0ABW4MTZ7</accession>
<protein>
    <submittedName>
        <fullName evidence="1">Uncharacterized protein</fullName>
    </submittedName>
</protein>
<dbReference type="InterPro" id="IPR029062">
    <property type="entry name" value="Class_I_gatase-like"/>
</dbReference>
<dbReference type="SUPFAM" id="SSF52317">
    <property type="entry name" value="Class I glutamine amidotransferase-like"/>
    <property type="match status" value="1"/>
</dbReference>
<dbReference type="RefSeq" id="WP_388041628.1">
    <property type="nucleotide sequence ID" value="NZ_JBHUEK010000034.1"/>
</dbReference>
<sequence length="613" mass="70986">MIALVDKSMQMKSVVSYTHYFSDINHLINENLHQYSVIFINGNNNGNPMKLSYDTLEKLWDYVEHGGILFGELINCEDFPSSRLFGFKQDFTVTNRRLEKLVISQDTPYCKKGQLLEWQGAFLTGFTFDTERLLDIGHFEETHQTKEEGQYPGIVVKKHGKGKTIFSTFSFLGNEQNWTFRPNWLWNAVVKWLQMGYHLPLQSIRPIIQTSETSDTKQTIEKGMNWFLHSGILPKEDGSHGVYENVHSIRSDISKDFRPDCHAHTALLFYLYGEYAKDPEWTERSQQLFNYLFEAGYQDTDPNSATYGFWKWFQSPKRKPDQIFSDDNSWVALVLLYLYRKTGQTIYKERGLLTAYALLNTQNKNGLRPECIREQELIEQGTAYFQNSTLASMNPHFESIVHAAFIQAYDVSNDEKFLETAYQGTLTMLENKKDLKFMYSKTAGYSRFLLSLAQLFAVTKKDVIREGLFEVLDYLMVNQHQQGGIEESDNPDPERYGTEDTGVFRMNGEGIADQLYTNNFLLMNAWEAWKATEDSKIYNFHEKLALFLSNIQITSPRKEFDGGWMRSYHLDSREYFGNNGDTGWGAYVIESGWTNAIILSGLILKELNLSLLD</sequence>
<dbReference type="InterPro" id="IPR008928">
    <property type="entry name" value="6-hairpin_glycosidase_sf"/>
</dbReference>
<name>A0ABW4MTZ7_9BACI</name>
<evidence type="ECO:0000313" key="1">
    <source>
        <dbReference type="EMBL" id="MFD1781443.1"/>
    </source>
</evidence>